<name>B0VGD5_CLOAI</name>
<keyword evidence="1" id="KW-0472">Membrane</keyword>
<dbReference type="AlphaFoldDB" id="B0VGD5"/>
<dbReference type="EMBL" id="CU466930">
    <property type="protein sequence ID" value="CAO80372.1"/>
    <property type="molecule type" value="Genomic_DNA"/>
</dbReference>
<keyword evidence="1" id="KW-1133">Transmembrane helix</keyword>
<organism evidence="2 3">
    <name type="scientific">Cloacimonas acidaminovorans (strain Evry)</name>
    <dbReference type="NCBI Taxonomy" id="459349"/>
    <lineage>
        <taxon>Bacteria</taxon>
        <taxon>Pseudomonadati</taxon>
        <taxon>Candidatus Cloacimonadota</taxon>
        <taxon>Candidatus Cloacimonadia</taxon>
        <taxon>Candidatus Cloacimonadales</taxon>
        <taxon>Candidatus Cloacimonadaceae</taxon>
        <taxon>Candidatus Cloacimonas</taxon>
    </lineage>
</organism>
<dbReference type="HOGENOM" id="CLU_2272424_0_0_0"/>
<reference evidence="2 3" key="1">
    <citation type="journal article" date="2008" name="J. Bacteriol.">
        <title>'Candidatus Cloacamonas acidaminovorans': genome sequence reconstruction provides a first glimpse of a new bacterial division.</title>
        <authorList>
            <person name="Pelletier E."/>
            <person name="Kreimeyer A."/>
            <person name="Bocs S."/>
            <person name="Rouy Z."/>
            <person name="Gyapay G."/>
            <person name="Chouari R."/>
            <person name="Riviere D."/>
            <person name="Ganesan A."/>
            <person name="Daegelen P."/>
            <person name="Sghir A."/>
            <person name="Cohen G.N."/>
            <person name="Medigue C."/>
            <person name="Weissenbach J."/>
            <person name="Le Paslier D."/>
        </authorList>
    </citation>
    <scope>NUCLEOTIDE SEQUENCE [LARGE SCALE GENOMIC DNA]</scope>
    <source>
        <strain evidence="3">Evry</strain>
    </source>
</reference>
<accession>B0VGD5</accession>
<feature type="transmembrane region" description="Helical" evidence="1">
    <location>
        <begin position="77"/>
        <end position="97"/>
    </location>
</feature>
<sequence>MDKIQQELSKFIVKDTPSKDESYEYKKYHFKKISIIVKMLASILFEIAIIIVYWHIIIDTVLNYQISFIHPEVNRSLSILLYAALIGLCIYSINLFIQILHK</sequence>
<gene>
    <name evidence="2" type="ordered locus">CLOAM0473</name>
</gene>
<evidence type="ECO:0000313" key="3">
    <source>
        <dbReference type="Proteomes" id="UP000002019"/>
    </source>
</evidence>
<proteinExistence type="predicted"/>
<keyword evidence="1" id="KW-0812">Transmembrane</keyword>
<evidence type="ECO:0000256" key="1">
    <source>
        <dbReference type="SAM" id="Phobius"/>
    </source>
</evidence>
<feature type="transmembrane region" description="Helical" evidence="1">
    <location>
        <begin position="35"/>
        <end position="57"/>
    </location>
</feature>
<keyword evidence="3" id="KW-1185">Reference proteome</keyword>
<protein>
    <submittedName>
        <fullName evidence="2">Uncharacterized protein</fullName>
    </submittedName>
</protein>
<evidence type="ECO:0000313" key="2">
    <source>
        <dbReference type="EMBL" id="CAO80372.1"/>
    </source>
</evidence>
<dbReference type="Proteomes" id="UP000002019">
    <property type="component" value="Chromosome"/>
</dbReference>
<dbReference type="KEGG" id="caci:CLOAM0473"/>